<gene>
    <name evidence="3" type="ORF">ACFQBQ_15095</name>
</gene>
<organism evidence="3 4">
    <name type="scientific">Granulicella cerasi</name>
    <dbReference type="NCBI Taxonomy" id="741063"/>
    <lineage>
        <taxon>Bacteria</taxon>
        <taxon>Pseudomonadati</taxon>
        <taxon>Acidobacteriota</taxon>
        <taxon>Terriglobia</taxon>
        <taxon>Terriglobales</taxon>
        <taxon>Acidobacteriaceae</taxon>
        <taxon>Granulicella</taxon>
    </lineage>
</organism>
<keyword evidence="4" id="KW-1185">Reference proteome</keyword>
<dbReference type="InterPro" id="IPR029016">
    <property type="entry name" value="GAF-like_dom_sf"/>
</dbReference>
<dbReference type="SUPFAM" id="SSF55785">
    <property type="entry name" value="PYP-like sensor domain (PAS domain)"/>
    <property type="match status" value="1"/>
</dbReference>
<proteinExistence type="predicted"/>
<feature type="compositionally biased region" description="Basic residues" evidence="1">
    <location>
        <begin position="333"/>
        <end position="349"/>
    </location>
</feature>
<dbReference type="InterPro" id="IPR000014">
    <property type="entry name" value="PAS"/>
</dbReference>
<dbReference type="PROSITE" id="PS50112">
    <property type="entry name" value="PAS"/>
    <property type="match status" value="1"/>
</dbReference>
<dbReference type="Gene3D" id="3.30.450.40">
    <property type="match status" value="1"/>
</dbReference>
<sequence length="349" mass="40491">MNETDANQNELDDLRRQLAFMQEREELLGRINGSLRSLTDPEEIVRRAATFLGQHLAVNRCAYADVEGDQNTFNLFGDYNHGVPSMVGRYRFEDFSADCLAAMRAGEAFVVEDSETDPRLADVRENFRAAQIRSVVCVGLLKAGKFTAAMAIHSIEPRRWSEEEVEIVLSVANRCWESIERTRTLRELKKEREELIRRHSEIDKQRSEIESIYRTAPIGLALFDLDDYHYLRLNDRQAAFFGLKPEDVLGRTLMEMAPIPGLRELFDQVAQGGPHRQLSARRHADQRSRRFPLLAGQLLPRSRRRRQDHRHHRSVARDYAAEARRACTDSQRQTRRSRQARLLHRARDQ</sequence>
<dbReference type="InterPro" id="IPR003018">
    <property type="entry name" value="GAF"/>
</dbReference>
<feature type="compositionally biased region" description="Basic and acidic residues" evidence="1">
    <location>
        <begin position="315"/>
        <end position="327"/>
    </location>
</feature>
<evidence type="ECO:0000313" key="4">
    <source>
        <dbReference type="Proteomes" id="UP001596391"/>
    </source>
</evidence>
<dbReference type="Proteomes" id="UP001596391">
    <property type="component" value="Unassembled WGS sequence"/>
</dbReference>
<feature type="compositionally biased region" description="Basic residues" evidence="1">
    <location>
        <begin position="301"/>
        <end position="314"/>
    </location>
</feature>
<comment type="caution">
    <text evidence="3">The sequence shown here is derived from an EMBL/GenBank/DDBJ whole genome shotgun (WGS) entry which is preliminary data.</text>
</comment>
<dbReference type="EMBL" id="JBHSWI010000001">
    <property type="protein sequence ID" value="MFC6646880.1"/>
    <property type="molecule type" value="Genomic_DNA"/>
</dbReference>
<dbReference type="RefSeq" id="WP_390235806.1">
    <property type="nucleotide sequence ID" value="NZ_JBHSWI010000001.1"/>
</dbReference>
<protein>
    <submittedName>
        <fullName evidence="3">GAF domain-containing protein</fullName>
    </submittedName>
</protein>
<dbReference type="Pfam" id="PF01590">
    <property type="entry name" value="GAF"/>
    <property type="match status" value="1"/>
</dbReference>
<dbReference type="SMART" id="SM00065">
    <property type="entry name" value="GAF"/>
    <property type="match status" value="1"/>
</dbReference>
<accession>A0ABW1ZEN0</accession>
<dbReference type="Gene3D" id="3.30.450.20">
    <property type="entry name" value="PAS domain"/>
    <property type="match status" value="1"/>
</dbReference>
<name>A0ABW1ZEN0_9BACT</name>
<feature type="domain" description="PAS" evidence="2">
    <location>
        <begin position="205"/>
        <end position="254"/>
    </location>
</feature>
<evidence type="ECO:0000313" key="3">
    <source>
        <dbReference type="EMBL" id="MFC6646880.1"/>
    </source>
</evidence>
<feature type="region of interest" description="Disordered" evidence="1">
    <location>
        <begin position="298"/>
        <end position="349"/>
    </location>
</feature>
<dbReference type="InterPro" id="IPR035965">
    <property type="entry name" value="PAS-like_dom_sf"/>
</dbReference>
<reference evidence="4" key="1">
    <citation type="journal article" date="2019" name="Int. J. Syst. Evol. Microbiol.">
        <title>The Global Catalogue of Microorganisms (GCM) 10K type strain sequencing project: providing services to taxonomists for standard genome sequencing and annotation.</title>
        <authorList>
            <consortium name="The Broad Institute Genomics Platform"/>
            <consortium name="The Broad Institute Genome Sequencing Center for Infectious Disease"/>
            <person name="Wu L."/>
            <person name="Ma J."/>
        </authorList>
    </citation>
    <scope>NUCLEOTIDE SEQUENCE [LARGE SCALE GENOMIC DNA]</scope>
    <source>
        <strain evidence="4">CGMCC 1.16026</strain>
    </source>
</reference>
<evidence type="ECO:0000259" key="2">
    <source>
        <dbReference type="PROSITE" id="PS50112"/>
    </source>
</evidence>
<dbReference type="SUPFAM" id="SSF55781">
    <property type="entry name" value="GAF domain-like"/>
    <property type="match status" value="1"/>
</dbReference>
<evidence type="ECO:0000256" key="1">
    <source>
        <dbReference type="SAM" id="MobiDB-lite"/>
    </source>
</evidence>